<name>A0A9P5BY01_COLSI</name>
<evidence type="ECO:0000313" key="2">
    <source>
        <dbReference type="Proteomes" id="UP000711996"/>
    </source>
</evidence>
<dbReference type="Proteomes" id="UP000711996">
    <property type="component" value="Unassembled WGS sequence"/>
</dbReference>
<proteinExistence type="predicted"/>
<accession>A0A9P5BY01</accession>
<comment type="caution">
    <text evidence="1">The sequence shown here is derived from an EMBL/GenBank/DDBJ whole genome shotgun (WGS) entry which is preliminary data.</text>
</comment>
<organism evidence="1 2">
    <name type="scientific">Colletotrichum siamense</name>
    <name type="common">Anthracnose fungus</name>
    <dbReference type="NCBI Taxonomy" id="690259"/>
    <lineage>
        <taxon>Eukaryota</taxon>
        <taxon>Fungi</taxon>
        <taxon>Dikarya</taxon>
        <taxon>Ascomycota</taxon>
        <taxon>Pezizomycotina</taxon>
        <taxon>Sordariomycetes</taxon>
        <taxon>Hypocreomycetidae</taxon>
        <taxon>Glomerellales</taxon>
        <taxon>Glomerellaceae</taxon>
        <taxon>Colletotrichum</taxon>
        <taxon>Colletotrichum gloeosporioides species complex</taxon>
    </lineage>
</organism>
<keyword evidence="2" id="KW-1185">Reference proteome</keyword>
<sequence>MSTLEINSKDFVKLKDKVILITGIEAPPASD</sequence>
<reference evidence="1" key="1">
    <citation type="submission" date="2019-06" db="EMBL/GenBank/DDBJ databases">
        <authorList>
            <person name="Gan P."/>
            <person name="Shirasu K."/>
        </authorList>
    </citation>
    <scope>NUCLEOTIDE SEQUENCE [LARGE SCALE GENOMIC DNA]</scope>
    <source>
        <strain evidence="1">CAD2</strain>
    </source>
</reference>
<evidence type="ECO:0000313" key="1">
    <source>
        <dbReference type="EMBL" id="KAF4850714.1"/>
    </source>
</evidence>
<gene>
    <name evidence="1" type="ORF">CGCSCA2_v011386</name>
</gene>
<dbReference type="AlphaFoldDB" id="A0A9P5BY01"/>
<dbReference type="EMBL" id="QPMT01000045">
    <property type="protein sequence ID" value="KAF4850714.1"/>
    <property type="molecule type" value="Genomic_DNA"/>
</dbReference>
<protein>
    <submittedName>
        <fullName evidence="1">Uncharacterized protein</fullName>
    </submittedName>
</protein>